<evidence type="ECO:0000256" key="6">
    <source>
        <dbReference type="RuleBase" id="RU004417"/>
    </source>
</evidence>
<evidence type="ECO:0000313" key="9">
    <source>
        <dbReference type="Proteomes" id="UP000008229"/>
    </source>
</evidence>
<dbReference type="KEGG" id="cwo:Cwoe_1545"/>
<feature type="binding site" evidence="5">
    <location>
        <begin position="182"/>
        <end position="187"/>
    </location>
    <ligand>
        <name>NAD(+)</name>
        <dbReference type="ChEBI" id="CHEBI:57540"/>
    </ligand>
</feature>
<dbReference type="Gene3D" id="3.40.50.10860">
    <property type="entry name" value="Leucine Dehydrogenase, chain A, domain 1"/>
    <property type="match status" value="1"/>
</dbReference>
<reference evidence="8 9" key="1">
    <citation type="journal article" date="2010" name="Stand. Genomic Sci.">
        <title>Complete genome sequence of Conexibacter woesei type strain (ID131577).</title>
        <authorList>
            <person name="Pukall R."/>
            <person name="Lapidus A."/>
            <person name="Glavina Del Rio T."/>
            <person name="Copeland A."/>
            <person name="Tice H."/>
            <person name="Cheng J.-F."/>
            <person name="Lucas S."/>
            <person name="Chen F."/>
            <person name="Nolan M."/>
            <person name="Bruce D."/>
            <person name="Goodwin L."/>
            <person name="Pitluck S."/>
            <person name="Mavromatis K."/>
            <person name="Ivanova N."/>
            <person name="Ovchinnikova G."/>
            <person name="Pati A."/>
            <person name="Chen A."/>
            <person name="Palaniappan K."/>
            <person name="Land M."/>
            <person name="Hauser L."/>
            <person name="Chang Y.-J."/>
            <person name="Jeffries C.D."/>
            <person name="Chain P."/>
            <person name="Meincke L."/>
            <person name="Sims D."/>
            <person name="Brettin T."/>
            <person name="Detter J.C."/>
            <person name="Rohde M."/>
            <person name="Goeker M."/>
            <person name="Bristow J."/>
            <person name="Eisen J.A."/>
            <person name="Markowitz V."/>
            <person name="Kyrpides N.C."/>
            <person name="Klenk H.-P."/>
            <person name="Hugenholtz P."/>
        </authorList>
    </citation>
    <scope>NUCLEOTIDE SEQUENCE [LARGE SCALE GENOMIC DNA]</scope>
    <source>
        <strain evidence="9">DSM 14684 / CIP 108061 / JCM 11494 / NBRC 100937 / ID131577</strain>
    </source>
</reference>
<dbReference type="InterPro" id="IPR036291">
    <property type="entry name" value="NAD(P)-bd_dom_sf"/>
</dbReference>
<dbReference type="GO" id="GO:0000166">
    <property type="term" value="F:nucleotide binding"/>
    <property type="evidence" value="ECO:0007669"/>
    <property type="project" value="UniProtKB-KW"/>
</dbReference>
<accession>D3EZZ7</accession>
<dbReference type="InterPro" id="IPR006097">
    <property type="entry name" value="Glu/Leu/Phe/Val/Trp_DH_dimer"/>
</dbReference>
<evidence type="ECO:0000256" key="5">
    <source>
        <dbReference type="PIRSR" id="PIRSR000188-2"/>
    </source>
</evidence>
<feature type="domain" description="Glutamate/phenylalanine/leucine/valine/L-tryptophan dehydrogenase C-terminal" evidence="7">
    <location>
        <begin position="146"/>
        <end position="349"/>
    </location>
</feature>
<dbReference type="PIRSF" id="PIRSF000188">
    <property type="entry name" value="Phe_leu_dh"/>
    <property type="match status" value="1"/>
</dbReference>
<dbReference type="PANTHER" id="PTHR42722">
    <property type="entry name" value="LEUCINE DEHYDROGENASE"/>
    <property type="match status" value="1"/>
</dbReference>
<dbReference type="STRING" id="469383.Cwoe_1545"/>
<dbReference type="PANTHER" id="PTHR42722:SF1">
    <property type="entry name" value="VALINE DEHYDROGENASE"/>
    <property type="match status" value="1"/>
</dbReference>
<dbReference type="Pfam" id="PF00208">
    <property type="entry name" value="ELFV_dehydrog"/>
    <property type="match status" value="1"/>
</dbReference>
<comment type="similarity">
    <text evidence="1 6">Belongs to the Glu/Leu/Phe/Val dehydrogenases family.</text>
</comment>
<evidence type="ECO:0000256" key="4">
    <source>
        <dbReference type="PIRSR" id="PIRSR000188-1"/>
    </source>
</evidence>
<dbReference type="HOGENOM" id="CLU_025763_0_0_11"/>
<protein>
    <submittedName>
        <fullName evidence="8">Glu/Leu/Phe/Val dehydrogenase dimerization region</fullName>
    </submittedName>
</protein>
<dbReference type="InterPro" id="IPR006095">
    <property type="entry name" value="Glu/Leu/Phe/Val/Trp_DH"/>
</dbReference>
<dbReference type="GO" id="GO:0006520">
    <property type="term" value="P:amino acid metabolic process"/>
    <property type="evidence" value="ECO:0007669"/>
    <property type="project" value="InterPro"/>
</dbReference>
<keyword evidence="2 6" id="KW-0560">Oxidoreductase</keyword>
<dbReference type="GO" id="GO:0016639">
    <property type="term" value="F:oxidoreductase activity, acting on the CH-NH2 group of donors, NAD or NADP as acceptor"/>
    <property type="evidence" value="ECO:0007669"/>
    <property type="project" value="InterPro"/>
</dbReference>
<feature type="active site" description="Proton donor/acceptor" evidence="4">
    <location>
        <position position="78"/>
    </location>
</feature>
<dbReference type="RefSeq" id="WP_012933024.1">
    <property type="nucleotide sequence ID" value="NC_013739.1"/>
</dbReference>
<proteinExistence type="inferred from homology"/>
<dbReference type="SMART" id="SM00839">
    <property type="entry name" value="ELFV_dehydrog"/>
    <property type="match status" value="1"/>
</dbReference>
<dbReference type="Pfam" id="PF02812">
    <property type="entry name" value="ELFV_dehydrog_N"/>
    <property type="match status" value="1"/>
</dbReference>
<reference evidence="9" key="2">
    <citation type="submission" date="2010-01" db="EMBL/GenBank/DDBJ databases">
        <title>The complete genome of Conexibacter woesei DSM 14684.</title>
        <authorList>
            <consortium name="US DOE Joint Genome Institute (JGI-PGF)"/>
            <person name="Lucas S."/>
            <person name="Copeland A."/>
            <person name="Lapidus A."/>
            <person name="Glavina del Rio T."/>
            <person name="Dalin E."/>
            <person name="Tice H."/>
            <person name="Bruce D."/>
            <person name="Goodwin L."/>
            <person name="Pitluck S."/>
            <person name="Kyrpides N."/>
            <person name="Mavromatis K."/>
            <person name="Ivanova N."/>
            <person name="Mikhailova N."/>
            <person name="Chertkov O."/>
            <person name="Brettin T."/>
            <person name="Detter J.C."/>
            <person name="Han C."/>
            <person name="Larimer F."/>
            <person name="Land M."/>
            <person name="Hauser L."/>
            <person name="Markowitz V."/>
            <person name="Cheng J.-F."/>
            <person name="Hugenholtz P."/>
            <person name="Woyke T."/>
            <person name="Wu D."/>
            <person name="Pukall R."/>
            <person name="Steenblock K."/>
            <person name="Schneider S."/>
            <person name="Klenk H.-P."/>
            <person name="Eisen J.A."/>
        </authorList>
    </citation>
    <scope>NUCLEOTIDE SEQUENCE [LARGE SCALE GENOMIC DNA]</scope>
    <source>
        <strain evidence="9">DSM 14684 / CIP 108061 / JCM 11494 / NBRC 100937 / ID131577</strain>
    </source>
</reference>
<keyword evidence="9" id="KW-1185">Reference proteome</keyword>
<dbReference type="SUPFAM" id="SSF51735">
    <property type="entry name" value="NAD(P)-binding Rossmann-fold domains"/>
    <property type="match status" value="1"/>
</dbReference>
<dbReference type="InterPro" id="IPR006096">
    <property type="entry name" value="Glu/Leu/Phe/Val/Trp_DH_C"/>
</dbReference>
<dbReference type="Proteomes" id="UP000008229">
    <property type="component" value="Chromosome"/>
</dbReference>
<organism evidence="8 9">
    <name type="scientific">Conexibacter woesei (strain DSM 14684 / CCUG 47730 / CIP 108061 / JCM 11494 / NBRC 100937 / ID131577)</name>
    <dbReference type="NCBI Taxonomy" id="469383"/>
    <lineage>
        <taxon>Bacteria</taxon>
        <taxon>Bacillati</taxon>
        <taxon>Actinomycetota</taxon>
        <taxon>Thermoleophilia</taxon>
        <taxon>Solirubrobacterales</taxon>
        <taxon>Conexibacteraceae</taxon>
        <taxon>Conexibacter</taxon>
    </lineage>
</organism>
<dbReference type="AlphaFoldDB" id="D3EZZ7"/>
<evidence type="ECO:0000256" key="3">
    <source>
        <dbReference type="ARBA" id="ARBA00023027"/>
    </source>
</evidence>
<keyword evidence="3 5" id="KW-0520">NAD</keyword>
<dbReference type="SUPFAM" id="SSF53223">
    <property type="entry name" value="Aminoacid dehydrogenase-like, N-terminal domain"/>
    <property type="match status" value="1"/>
</dbReference>
<sequence>MDPLLPPLDHEELYVRRGPRSGLPTIVAVHSTARGPALGGCRVWNYDDPTLAARDALRLARAMTYKAACADQPLGGGKGVIALPPGLRLTGRRRRAALLDFGETVEQLAGRYVTAEDVGIGSRDMPVIAQTTSHVSGLARSRGGSGDPSPFTALGVETAIRTTCARVFGDASLAGRSIAIVGLGHVGSRVAARCARAGARLLLADVDPAKRALADELGARWTTPARALTAKVDLLSPCALGGFLDEAIVPRLRCRAIAGAANNQLATDAVAGLLAMRGILWAPDFVVSAGGIVNIAVELEPGGYDAAVARRRVRAIGATLDEIFSAAEAQRTTPLAAAVALGEQRLAAV</sequence>
<dbReference type="eggNOG" id="COG0334">
    <property type="taxonomic scope" value="Bacteria"/>
</dbReference>
<evidence type="ECO:0000313" key="8">
    <source>
        <dbReference type="EMBL" id="ADB49973.1"/>
    </source>
</evidence>
<dbReference type="EMBL" id="CP001854">
    <property type="protein sequence ID" value="ADB49973.1"/>
    <property type="molecule type" value="Genomic_DNA"/>
</dbReference>
<evidence type="ECO:0000259" key="7">
    <source>
        <dbReference type="SMART" id="SM00839"/>
    </source>
</evidence>
<dbReference type="Gene3D" id="3.40.50.720">
    <property type="entry name" value="NAD(P)-binding Rossmann-like Domain"/>
    <property type="match status" value="1"/>
</dbReference>
<evidence type="ECO:0000256" key="2">
    <source>
        <dbReference type="ARBA" id="ARBA00023002"/>
    </source>
</evidence>
<evidence type="ECO:0000256" key="1">
    <source>
        <dbReference type="ARBA" id="ARBA00006382"/>
    </source>
</evidence>
<gene>
    <name evidence="8" type="ordered locus">Cwoe_1545</name>
</gene>
<name>D3EZZ7_CONWI</name>
<keyword evidence="5" id="KW-0547">Nucleotide-binding</keyword>
<dbReference type="PRINTS" id="PR00082">
    <property type="entry name" value="GLFDHDRGNASE"/>
</dbReference>
<dbReference type="InterPro" id="IPR016211">
    <property type="entry name" value="Glu/Phe/Leu/Val/Trp_DH_bac/arc"/>
</dbReference>
<dbReference type="InterPro" id="IPR046346">
    <property type="entry name" value="Aminoacid_DH-like_N_sf"/>
</dbReference>